<dbReference type="EMBL" id="FNUZ01000002">
    <property type="protein sequence ID" value="SEG07593.1"/>
    <property type="molecule type" value="Genomic_DNA"/>
</dbReference>
<dbReference type="OrthoDB" id="9804765at2"/>
<dbReference type="Proteomes" id="UP000236752">
    <property type="component" value="Unassembled WGS sequence"/>
</dbReference>
<dbReference type="InterPro" id="IPR014347">
    <property type="entry name" value="Tautomerase/MIF_sf"/>
</dbReference>
<evidence type="ECO:0008006" key="3">
    <source>
        <dbReference type="Google" id="ProtNLM"/>
    </source>
</evidence>
<organism evidence="1 2">
    <name type="scientific">Thalassococcus halodurans</name>
    <dbReference type="NCBI Taxonomy" id="373675"/>
    <lineage>
        <taxon>Bacteria</taxon>
        <taxon>Pseudomonadati</taxon>
        <taxon>Pseudomonadota</taxon>
        <taxon>Alphaproteobacteria</taxon>
        <taxon>Rhodobacterales</taxon>
        <taxon>Roseobacteraceae</taxon>
        <taxon>Thalassococcus</taxon>
    </lineage>
</organism>
<protein>
    <recommendedName>
        <fullName evidence="3">4-oxalocrotonate tautomerase</fullName>
    </recommendedName>
</protein>
<accession>A0A1H5X7I5</accession>
<dbReference type="RefSeq" id="WP_103910050.1">
    <property type="nucleotide sequence ID" value="NZ_FNUZ01000002.1"/>
</dbReference>
<dbReference type="AlphaFoldDB" id="A0A1H5X7I5"/>
<gene>
    <name evidence="1" type="ORF">SAMN04488045_1749</name>
</gene>
<dbReference type="Gene3D" id="3.30.429.10">
    <property type="entry name" value="Macrophage Migration Inhibitory Factor"/>
    <property type="match status" value="2"/>
</dbReference>
<sequence>MPVVFFTIPEGGIDGPASERLLQRASETFADILESPVDRIRAYIKTVPAHHCASGGVVPGASPFFEFMVLEGRPLAQRQELMKQFSEILAEETGIPLSQVRGMCRRVLAEEWCIAGKPASEARAAHVSALQKL</sequence>
<evidence type="ECO:0000313" key="2">
    <source>
        <dbReference type="Proteomes" id="UP000236752"/>
    </source>
</evidence>
<name>A0A1H5X7I5_9RHOB</name>
<evidence type="ECO:0000313" key="1">
    <source>
        <dbReference type="EMBL" id="SEG07593.1"/>
    </source>
</evidence>
<dbReference type="SUPFAM" id="SSF55331">
    <property type="entry name" value="Tautomerase/MIF"/>
    <property type="match status" value="1"/>
</dbReference>
<keyword evidence="2" id="KW-1185">Reference proteome</keyword>
<reference evidence="1 2" key="1">
    <citation type="submission" date="2016-10" db="EMBL/GenBank/DDBJ databases">
        <authorList>
            <person name="de Groot N.N."/>
        </authorList>
    </citation>
    <scope>NUCLEOTIDE SEQUENCE [LARGE SCALE GENOMIC DNA]</scope>
    <source>
        <strain evidence="1 2">DSM 26915</strain>
    </source>
</reference>
<proteinExistence type="predicted"/>